<gene>
    <name evidence="2" type="ORF">NDU88_002232</name>
</gene>
<evidence type="ECO:0000313" key="2">
    <source>
        <dbReference type="EMBL" id="KAJ1123765.1"/>
    </source>
</evidence>
<dbReference type="AlphaFoldDB" id="A0AAV7P6B5"/>
<dbReference type="Proteomes" id="UP001066276">
    <property type="component" value="Chromosome 7"/>
</dbReference>
<accession>A0AAV7P6B5</accession>
<feature type="region of interest" description="Disordered" evidence="1">
    <location>
        <begin position="1"/>
        <end position="32"/>
    </location>
</feature>
<reference evidence="2" key="1">
    <citation type="journal article" date="2022" name="bioRxiv">
        <title>Sequencing and chromosome-scale assembly of the giantPleurodeles waltlgenome.</title>
        <authorList>
            <person name="Brown T."/>
            <person name="Elewa A."/>
            <person name="Iarovenko S."/>
            <person name="Subramanian E."/>
            <person name="Araus A.J."/>
            <person name="Petzold A."/>
            <person name="Susuki M."/>
            <person name="Suzuki K.-i.T."/>
            <person name="Hayashi T."/>
            <person name="Toyoda A."/>
            <person name="Oliveira C."/>
            <person name="Osipova E."/>
            <person name="Leigh N.D."/>
            <person name="Simon A."/>
            <person name="Yun M.H."/>
        </authorList>
    </citation>
    <scope>NUCLEOTIDE SEQUENCE</scope>
    <source>
        <strain evidence="2">20211129_DDA</strain>
        <tissue evidence="2">Liver</tissue>
    </source>
</reference>
<comment type="caution">
    <text evidence="2">The sequence shown here is derived from an EMBL/GenBank/DDBJ whole genome shotgun (WGS) entry which is preliminary data.</text>
</comment>
<proteinExistence type="predicted"/>
<name>A0AAV7P6B5_PLEWA</name>
<evidence type="ECO:0000313" key="3">
    <source>
        <dbReference type="Proteomes" id="UP001066276"/>
    </source>
</evidence>
<keyword evidence="3" id="KW-1185">Reference proteome</keyword>
<dbReference type="EMBL" id="JANPWB010000011">
    <property type="protein sequence ID" value="KAJ1123765.1"/>
    <property type="molecule type" value="Genomic_DNA"/>
</dbReference>
<evidence type="ECO:0000256" key="1">
    <source>
        <dbReference type="SAM" id="MobiDB-lite"/>
    </source>
</evidence>
<sequence length="284" mass="31751">MAQTGSQETKRKRPPSSNHSLFAAPHAGSPTVTSCQNASIAIRLGLVSPGRKPWRFAIHRYRSPQGKLHLQDHAATYAQDNLGTVDSSRIMWAAAKAVIRAQLTKDAVLANKDRKEQQAELELHICWLTRLFTVRPSLPGHRNLERAQIALNELYTSQAEYALQRLQGRLYELGEKAGRLLAAQLRQRTAALAILAIRASSGEILTLPQAIANKFVSFYKHLYTPETTSSPAQMTAFLWKGRKEVVTKNWLWVEEDGLAPIPYVIVNVTNVIIRDSNRVPTTIE</sequence>
<protein>
    <submittedName>
        <fullName evidence="2">Uncharacterized protein</fullName>
    </submittedName>
</protein>
<organism evidence="2 3">
    <name type="scientific">Pleurodeles waltl</name>
    <name type="common">Iberian ribbed newt</name>
    <dbReference type="NCBI Taxonomy" id="8319"/>
    <lineage>
        <taxon>Eukaryota</taxon>
        <taxon>Metazoa</taxon>
        <taxon>Chordata</taxon>
        <taxon>Craniata</taxon>
        <taxon>Vertebrata</taxon>
        <taxon>Euteleostomi</taxon>
        <taxon>Amphibia</taxon>
        <taxon>Batrachia</taxon>
        <taxon>Caudata</taxon>
        <taxon>Salamandroidea</taxon>
        <taxon>Salamandridae</taxon>
        <taxon>Pleurodelinae</taxon>
        <taxon>Pleurodeles</taxon>
    </lineage>
</organism>